<feature type="coiled-coil region" evidence="1">
    <location>
        <begin position="353"/>
        <end position="405"/>
    </location>
</feature>
<feature type="coiled-coil region" evidence="1">
    <location>
        <begin position="2046"/>
        <end position="2189"/>
    </location>
</feature>
<protein>
    <submittedName>
        <fullName evidence="3">A-kinase anchor protein 9-like</fullName>
    </submittedName>
</protein>
<evidence type="ECO:0000256" key="1">
    <source>
        <dbReference type="SAM" id="Coils"/>
    </source>
</evidence>
<feature type="coiled-coil region" evidence="1">
    <location>
        <begin position="2955"/>
        <end position="2982"/>
    </location>
</feature>
<feature type="compositionally biased region" description="Basic and acidic residues" evidence="2">
    <location>
        <begin position="1"/>
        <end position="15"/>
    </location>
</feature>
<feature type="compositionally biased region" description="Polar residues" evidence="2">
    <location>
        <begin position="3112"/>
        <end position="3123"/>
    </location>
</feature>
<feature type="coiled-coil region" evidence="1">
    <location>
        <begin position="1038"/>
        <end position="1086"/>
    </location>
</feature>
<keyword evidence="1" id="KW-0175">Coiled coil</keyword>
<dbReference type="Gene3D" id="1.10.287.1490">
    <property type="match status" value="1"/>
</dbReference>
<feature type="coiled-coil region" evidence="1">
    <location>
        <begin position="2522"/>
        <end position="2549"/>
    </location>
</feature>
<feature type="coiled-coil region" evidence="1">
    <location>
        <begin position="1266"/>
        <end position="1440"/>
    </location>
</feature>
<feature type="region of interest" description="Disordered" evidence="2">
    <location>
        <begin position="2570"/>
        <end position="2610"/>
    </location>
</feature>
<feature type="coiled-coil region" evidence="1">
    <location>
        <begin position="3382"/>
        <end position="3424"/>
    </location>
</feature>
<dbReference type="Proteomes" id="UP000735302">
    <property type="component" value="Unassembled WGS sequence"/>
</dbReference>
<evidence type="ECO:0000313" key="4">
    <source>
        <dbReference type="Proteomes" id="UP000735302"/>
    </source>
</evidence>
<proteinExistence type="predicted"/>
<feature type="compositionally biased region" description="Polar residues" evidence="2">
    <location>
        <begin position="33"/>
        <end position="49"/>
    </location>
</feature>
<evidence type="ECO:0000313" key="3">
    <source>
        <dbReference type="EMBL" id="GFN73765.1"/>
    </source>
</evidence>
<feature type="region of interest" description="Disordered" evidence="2">
    <location>
        <begin position="3428"/>
        <end position="3447"/>
    </location>
</feature>
<feature type="coiled-coil region" evidence="1">
    <location>
        <begin position="92"/>
        <end position="126"/>
    </location>
</feature>
<feature type="coiled-coil region" evidence="1">
    <location>
        <begin position="3243"/>
        <end position="3270"/>
    </location>
</feature>
<feature type="coiled-coil region" evidence="1">
    <location>
        <begin position="1921"/>
        <end position="2013"/>
    </location>
</feature>
<feature type="coiled-coil region" evidence="1">
    <location>
        <begin position="475"/>
        <end position="744"/>
    </location>
</feature>
<feature type="compositionally biased region" description="Polar residues" evidence="2">
    <location>
        <begin position="2491"/>
        <end position="2507"/>
    </location>
</feature>
<feature type="compositionally biased region" description="Polar residues" evidence="2">
    <location>
        <begin position="57"/>
        <end position="81"/>
    </location>
</feature>
<reference evidence="3 4" key="1">
    <citation type="journal article" date="2021" name="Elife">
        <title>Chloroplast acquisition without the gene transfer in kleptoplastic sea slugs, Plakobranchus ocellatus.</title>
        <authorList>
            <person name="Maeda T."/>
            <person name="Takahashi S."/>
            <person name="Yoshida T."/>
            <person name="Shimamura S."/>
            <person name="Takaki Y."/>
            <person name="Nagai Y."/>
            <person name="Toyoda A."/>
            <person name="Suzuki Y."/>
            <person name="Arimoto A."/>
            <person name="Ishii H."/>
            <person name="Satoh N."/>
            <person name="Nishiyama T."/>
            <person name="Hasebe M."/>
            <person name="Maruyama T."/>
            <person name="Minagawa J."/>
            <person name="Obokata J."/>
            <person name="Shigenobu S."/>
        </authorList>
    </citation>
    <scope>NUCLEOTIDE SEQUENCE [LARGE SCALE GENOMIC DNA]</scope>
</reference>
<name>A0AAV3XUP6_9GAST</name>
<accession>A0AAV3XUP6</accession>
<feature type="region of interest" description="Disordered" evidence="2">
    <location>
        <begin position="3468"/>
        <end position="3494"/>
    </location>
</feature>
<dbReference type="PANTHER" id="PTHR23159">
    <property type="entry name" value="CENTROSOMAL PROTEIN 2"/>
    <property type="match status" value="1"/>
</dbReference>
<dbReference type="EMBL" id="BLXT01000029">
    <property type="protein sequence ID" value="GFN73765.1"/>
    <property type="molecule type" value="Genomic_DNA"/>
</dbReference>
<dbReference type="PANTHER" id="PTHR23159:SF31">
    <property type="entry name" value="CENTROSOME-ASSOCIATED PROTEIN CEP250 ISOFORM X1"/>
    <property type="match status" value="1"/>
</dbReference>
<keyword evidence="4" id="KW-1185">Reference proteome</keyword>
<feature type="coiled-coil region" evidence="1">
    <location>
        <begin position="1666"/>
        <end position="1891"/>
    </location>
</feature>
<comment type="caution">
    <text evidence="3">The sequence shown here is derived from an EMBL/GenBank/DDBJ whole genome shotgun (WGS) entry which is preliminary data.</text>
</comment>
<feature type="coiled-coil region" evidence="1">
    <location>
        <begin position="785"/>
        <end position="994"/>
    </location>
</feature>
<feature type="region of interest" description="Disordered" evidence="2">
    <location>
        <begin position="3112"/>
        <end position="3144"/>
    </location>
</feature>
<feature type="coiled-coil region" evidence="1">
    <location>
        <begin position="2849"/>
        <end position="2897"/>
    </location>
</feature>
<gene>
    <name evidence="3" type="ORF">PoB_000027100</name>
</gene>
<feature type="compositionally biased region" description="Polar residues" evidence="2">
    <location>
        <begin position="3436"/>
        <end position="3447"/>
    </location>
</feature>
<feature type="coiled-coil region" evidence="1">
    <location>
        <begin position="1501"/>
        <end position="1623"/>
    </location>
</feature>
<feature type="coiled-coil region" evidence="1">
    <location>
        <begin position="1115"/>
        <end position="1191"/>
    </location>
</feature>
<feature type="region of interest" description="Disordered" evidence="2">
    <location>
        <begin position="2488"/>
        <end position="2515"/>
    </location>
</feature>
<feature type="compositionally biased region" description="Basic residues" evidence="2">
    <location>
        <begin position="19"/>
        <end position="29"/>
    </location>
</feature>
<evidence type="ECO:0000256" key="2">
    <source>
        <dbReference type="SAM" id="MobiDB-lite"/>
    </source>
</evidence>
<organism evidence="3 4">
    <name type="scientific">Plakobranchus ocellatus</name>
    <dbReference type="NCBI Taxonomy" id="259542"/>
    <lineage>
        <taxon>Eukaryota</taxon>
        <taxon>Metazoa</taxon>
        <taxon>Spiralia</taxon>
        <taxon>Lophotrochozoa</taxon>
        <taxon>Mollusca</taxon>
        <taxon>Gastropoda</taxon>
        <taxon>Heterobranchia</taxon>
        <taxon>Euthyneura</taxon>
        <taxon>Panpulmonata</taxon>
        <taxon>Sacoglossa</taxon>
        <taxon>Placobranchoidea</taxon>
        <taxon>Plakobranchidae</taxon>
        <taxon>Plakobranchus</taxon>
    </lineage>
</organism>
<feature type="region of interest" description="Disordered" evidence="2">
    <location>
        <begin position="1"/>
        <end position="87"/>
    </location>
</feature>
<sequence>MEDRQKKLEAGKEKLAAFQKRKAKKKRSDRQRTTNSGAENSLKGEQNLENGKGLSPPQLSDVQDVWSASDSDQFSVTSGDEWSSEESDVRSSIFLEAKLAQAKQRITELEEAMEGKQLALDSAIQKSEVKKKQVAEAADVESSLDDGHSGLSEMESALAERDALLSQLSASLFESLGNTQLDTTVHAQVNALVQHVYQLQTQLQQADQTLEEQLRHSDSSARALQDAKSQMLQLQEIITCKDQQLAHLTQEDKTMQQKSPHNIPQDHLPQAETETDMIKGDQAFELGSIQEALSAKEKELTTCEQSWKAREQEWLSREQEWVLRDQERALREQVLQSSIESQSAQISALLNSQDAIKAEKDDLQTACSRLEMQLEKSQAEQAQRLSDLELELNELRQAHESELSQTQVLSQVKEELEEQVSNLNHCLSGYGSLQTEHDTLAAKYSECLSHLRELELEKCNLEEKLSMEHLSSVDFDKMKAELEQLKLSHDKESDKQVQSEKHYVELENKYSVDTDALNNKINELQSIIQKSEAAVQNATEATKAEKIKVAELQAALQEKNSLMSKQDEKLMQMEEMLDSFQSSHVEMKKALSSKDEKLSEITEQLEASERNINSNNILSANFDALQADKESLELLLKTSKDALKLKEEECTKCADQIVSLQDELLSAKHVHGVEQSEWHYYNDQMEEQMEAMHSAMETLRSKCDNVEHQLKMEQSHREEVLNKNKELEQGLEIAKQEKADVDSMMQSIRTKLLSYTSQVDHTVNIPSCDVIPEKDLKAAGEEMILERSKNEYEAFAIQVNSLAEELEDQRTKLKIAEKMVVELTENLKETEKSLFETQTELSELQQEHRRTEEESEAKLASLEVKASEAERHQTELSALRKVEEQLAERDKCQEELQAQLENTVSQWQRLQRIVQEKEVELQQSEEALEEQQRICSTLKKTFQEENEQLSSEVKQLESALQCEKEQRNLSECDLWELRGKIQILEGELEDLLEQKFSQSAVLSDIVINLQQELVGVKDRSRLREAEILEAQQNIEEKVANLTMTVSEKNIELEDLKGEAFKKEKELKEVNNELVDLKNKNDEYFVKEMDMKESLTSIESQYNQLSVAVNEKDVEIEDLTTSNRSNKEKVDTLEAELHALREVYDSASNDTNQDVFGAEGLKALFSKKDNDLEILRSLVSQLESDLDLERSNSKQATQAIASKCKETETALEHTMKEKECVEGELIEMKQHIQEFENIQESYCTAHSEAQIKLGDTEQALQVIAQEKDNTVAELALFKQQLSEIEEKHELLQMAYTEIQEKLRKTETELQCATNAKCDLEEELIQRKEQVLEAENKDKILQSACSEIQSKLEKNVQTLEVTTKNKEIVEEELNEIKQQYVKVECEHENLSIAYSEMLEKMKTSEETLQTEIQTKEKLQVELMEIKNQCSKLEKEREYFEKQAAEVTDSLHTSEMALKDAQDRLRLVGTEKDVHISELENKLTCSLQNVECIQGLASSLSNELQQKDEALVEQASQMAKLEEEIKEKDDLVQELNEQHRTVQQEKDLLASKTELLLKESANQQANMMSQMEEMENLLAQKEGKVSDLIGQVNEEKQSVEITLEKLEKMEKELSRMEGQLSHLTNIVQEKESHLVDQAILADEKIFEIAGLNDKLEQGEVSLKKVSDKFEILMEEQAATLAQLESLQAENETLKANISGLEIDLDNQDLTNTQYAVEIKQLNEKLTQMAQVLEGKEAAVFDLKHDIDMHQKEINDLRSEVDQRDTSIATLQEELETAKASIDIQHKEAEMLKSNFDSCMGDMQEKLAEQEAKTKRLTCQLAEETRNVHQGKDELKEMFELQISQVEEKIIKSEQQKERLEKELESLQSKASSSKDVYEHQLAELELSLQASNSDVIRFKDELSKTTSNHECAVAGLKRLHEIQTSELEDNCMSLEKSVAEQKRQINELQSKSVKERVSLEQNFEIQLSDIEEKRRFAELEVDRLKRHLEEMKIDHAKETQQLEKSYESRLYELEDKCCVATNELDRLRASMMDDSDINHSNVLVLESKLQEMGTMRRELELKNNSLEDEILSLKDTANQREEEMMAVLKDAADRHRTDTNELNNELSILKENLSAHSKYAEALKEEYEEKIRDLKLNNSQLKEKVKVLEIHVENDIEFSKAESSRASLDTEKIELQNKIAALLEENNSFKCQMHMQKRNETNECRPSGVEDICPPYPSVSVLSHDDCFSPTEKLPVIEGFVAEQSKPLRTPVLITEKINEEPDFVEEEVEGFQPEIENEHVIDDMHVLNIHPIQESEVEEGFQPETSDIFVMEEPDGQIRPSVWPPNLSVGKSPSHQGLKQQQFTFSNNQLPAVSKDESLKMQIEQNFCYEQQFIPNENTKGKSENFMSLANIEEESSSSKLFTSAELEKKIQTVRDELEEHYVGKLRQQEVELAHNFATKQQNFEQELEQNYAHRVQAVKYEWEHKFTKALQKARKEMEKRHAKDLKMLRQGPFSSLRNHNQLSTGSSPKDTKDDVMPDIAEGQENLGETVEQLHKENQELAEVRDVLLHQIEITQARGLHTKVQHELQSRLNNREARSVSPSLTPSAVDATPTGEVSSPAVEVKSGGEKVTDLDGDELLSARSEVSDTNSARERFLEELEDMSQQSSQDLPLEWELTTPLMASAMIGSGDDEAQAGSSIGRNLPEHRSIWEVFDGRCMRQDCQEVRHKLNRVTQWLLERRAEGEEVVSVSDLTLFLDLGSVLGDNEGFFCLANSDVGSDNEDFEFTKNRDISNATSEESDNNIKIDSNESVQKQMQLLQENTFFSDTEQNVENQYSLETFDKGSNFLNENSKLSSAANKNTLEVKLPTELESMQTVNLQIKQKYEALEMQLMAQDEEKKHLQEELANIQKVLEAENSKQSGTNQNAQRMQLSLDSGLELSRLESQGASPQRTVFTQTDLVENPTGQAQNPSNDRVVHHLQLMLVEKESALAVLEQEITKLKSAQKPKESFENDQQNRGNQDMLEEQIQLMKASLLTKDRMITALQRDLNRLIYPENITLTIKTDETEKSVEVRDSLDNLNKMHDFENRLGNENLDSEDELSAHFLTAYESSDLLHCSTALQGNVTYDGETALSVHSSSNDSQLPIASPVDDGSSEQSGQGTPIRLQDRELAEELHKLKRDMKETKALYSRENVLLQEALHKDRKAKNTVMNKTDSNLVFIRSASDSSNFPLSDLGSLHCNKYIPENSTELEIVKQRLAICLEQNRMLESENSTLRAKLREQEAAVLQLKVKLEQKDHDSKHWRDSFSCQIRALQSQRNDLINLIRDLDSGKQNSPICESLPEKVLAKEEANVTALKVQEDLMGRLEELDHLHRMLTQRQVELQHCESERRHLEQLCLLKDLTEMQLMRQKRLMEEQLSELELRLRERETTLVEEKSKLLAELKNKDACLSGPDKALHTSQPRNPDISSYLSESLLPRSASLDDLLCPRESTPLRGISSTPKTSHMPPSDAGEVKRQHMEAIERLRLKLKLEYEIRTARIAESQAAAIASYWEMQNNEHS</sequence>